<dbReference type="EMBL" id="REFY01000001">
    <property type="protein sequence ID" value="RQG92960.1"/>
    <property type="molecule type" value="Genomic_DNA"/>
</dbReference>
<dbReference type="AlphaFoldDB" id="A0A3N6M9K1"/>
<reference evidence="2 3" key="1">
    <citation type="submission" date="2018-10" db="EMBL/GenBank/DDBJ databases">
        <title>Natrarchaeobius chitinivorans gen. nov., sp. nov., and Natrarchaeobius haloalkaliphilus sp. nov., alkaliphilic, chitin-utilizing haloarchaea from hypersaline alkaline lakes.</title>
        <authorList>
            <person name="Sorokin D.Y."/>
            <person name="Elcheninov A.G."/>
            <person name="Kostrikina N.A."/>
            <person name="Bale N.J."/>
            <person name="Sinninghe Damste J.S."/>
            <person name="Khijniak T.V."/>
            <person name="Kublanov I.V."/>
            <person name="Toshchakov S.V."/>
        </authorList>
    </citation>
    <scope>NUCLEOTIDE SEQUENCE [LARGE SCALE GENOMIC DNA]</scope>
    <source>
        <strain evidence="2 3">AArcht-Sl</strain>
    </source>
</reference>
<dbReference type="OrthoDB" id="204261at2157"/>
<feature type="compositionally biased region" description="Acidic residues" evidence="1">
    <location>
        <begin position="130"/>
        <end position="144"/>
    </location>
</feature>
<feature type="region of interest" description="Disordered" evidence="1">
    <location>
        <begin position="54"/>
        <end position="190"/>
    </location>
</feature>
<accession>A0A3N6M9K1</accession>
<name>A0A3N6M9K1_9EURY</name>
<evidence type="ECO:0000313" key="3">
    <source>
        <dbReference type="Proteomes" id="UP000273828"/>
    </source>
</evidence>
<sequence length="248" mass="26143">MRGLRSCDFCDGDAAGTFEAVPAELEPAEDERRRVVLCRDCKGRLETVLEPLLARLGVDDDETAAGSTANEDAGASTAGSEPASTGDSRTGITFEREAGAAAEDEPAGKREGADDPGAGEAEQTGIMTPESEEAGSGESDDAGSDSDPAPEPSTRDERATGSDSSARTESETAVDADSSGDDGRLRAPQTYAKTIRLLRNREFPMERTAVEELAAGAYDLETREAEAIVDHALERDEFSERGGTLYRS</sequence>
<evidence type="ECO:0000313" key="2">
    <source>
        <dbReference type="EMBL" id="RQG92960.1"/>
    </source>
</evidence>
<keyword evidence="3" id="KW-1185">Reference proteome</keyword>
<evidence type="ECO:0000256" key="1">
    <source>
        <dbReference type="SAM" id="MobiDB-lite"/>
    </source>
</evidence>
<proteinExistence type="predicted"/>
<dbReference type="Proteomes" id="UP000273828">
    <property type="component" value="Unassembled WGS sequence"/>
</dbReference>
<comment type="caution">
    <text evidence="2">The sequence shown here is derived from an EMBL/GenBank/DDBJ whole genome shotgun (WGS) entry which is preliminary data.</text>
</comment>
<dbReference type="RefSeq" id="WP_124176844.1">
    <property type="nucleotide sequence ID" value="NZ_REFY01000001.1"/>
</dbReference>
<feature type="compositionally biased region" description="Basic and acidic residues" evidence="1">
    <location>
        <begin position="153"/>
        <end position="170"/>
    </location>
</feature>
<feature type="compositionally biased region" description="Polar residues" evidence="1">
    <location>
        <begin position="77"/>
        <end position="91"/>
    </location>
</feature>
<organism evidence="2 3">
    <name type="scientific">Natrarchaeobius halalkaliphilus</name>
    <dbReference type="NCBI Taxonomy" id="1679091"/>
    <lineage>
        <taxon>Archaea</taxon>
        <taxon>Methanobacteriati</taxon>
        <taxon>Methanobacteriota</taxon>
        <taxon>Stenosarchaea group</taxon>
        <taxon>Halobacteria</taxon>
        <taxon>Halobacteriales</taxon>
        <taxon>Natrialbaceae</taxon>
        <taxon>Natrarchaeobius</taxon>
    </lineage>
</organism>
<gene>
    <name evidence="2" type="ORF">EA462_01720</name>
</gene>
<protein>
    <submittedName>
        <fullName evidence="2">Uncharacterized protein</fullName>
    </submittedName>
</protein>